<reference evidence="2" key="1">
    <citation type="submission" date="2018-06" db="EMBL/GenBank/DDBJ databases">
        <authorList>
            <person name="Zhirakovskaya E."/>
        </authorList>
    </citation>
    <scope>NUCLEOTIDE SEQUENCE</scope>
</reference>
<sequence>MSEKPIIVTKDGTYQLYSYQNEHELERMVVEHSTDIFGPDTIYFDLKRKIKSKSGFGTVPDGYVIDLKINKLYLIEVELIKHSLKRHVLPQITNFMMALDNEETVNKLVDEFYGELAETNKIAKERLRNIVKNWGVIIVIDDVGDPMKEINPLLEIVTFLSKHGEVKAIPFQTYCRNGVVTNDNVHAFKTFTKEELEQEAKKWTFKWETVPVEKHLEGVSDQLRGVFVELSRKICCISPEVKEVHRKKWTTYQLSALKNFCTVKILSDSLEVSLKMDDAIFSDKKCMAKSIKRTPAWTFDKVLNIGSEDEIDYALTLVEQAYMSITKSKPAGV</sequence>
<feature type="domain" description="DUF5655" evidence="1">
    <location>
        <begin position="212"/>
        <end position="323"/>
    </location>
</feature>
<evidence type="ECO:0000259" key="1">
    <source>
        <dbReference type="Pfam" id="PF18899"/>
    </source>
</evidence>
<gene>
    <name evidence="2" type="ORF">MNBD_ALPHA12-117</name>
</gene>
<dbReference type="InterPro" id="IPR043714">
    <property type="entry name" value="DUF5655"/>
</dbReference>
<dbReference type="AlphaFoldDB" id="A0A3B0UUJ2"/>
<evidence type="ECO:0000313" key="2">
    <source>
        <dbReference type="EMBL" id="VAW23774.1"/>
    </source>
</evidence>
<organism evidence="2">
    <name type="scientific">hydrothermal vent metagenome</name>
    <dbReference type="NCBI Taxonomy" id="652676"/>
    <lineage>
        <taxon>unclassified sequences</taxon>
        <taxon>metagenomes</taxon>
        <taxon>ecological metagenomes</taxon>
    </lineage>
</organism>
<protein>
    <recommendedName>
        <fullName evidence="1">DUF5655 domain-containing protein</fullName>
    </recommendedName>
</protein>
<dbReference type="EMBL" id="UOEO01000246">
    <property type="protein sequence ID" value="VAW23774.1"/>
    <property type="molecule type" value="Genomic_DNA"/>
</dbReference>
<name>A0A3B0UUJ2_9ZZZZ</name>
<proteinExistence type="predicted"/>
<dbReference type="Pfam" id="PF18899">
    <property type="entry name" value="DUF5655"/>
    <property type="match status" value="1"/>
</dbReference>
<accession>A0A3B0UUJ2</accession>